<protein>
    <submittedName>
        <fullName evidence="1">Uncharacterized protein</fullName>
    </submittedName>
</protein>
<accession>A0AAV2F2C7</accession>
<dbReference type="AlphaFoldDB" id="A0AAV2F2C7"/>
<proteinExistence type="predicted"/>
<keyword evidence="2" id="KW-1185">Reference proteome</keyword>
<name>A0AAV2F2C7_9ROSI</name>
<evidence type="ECO:0000313" key="1">
    <source>
        <dbReference type="EMBL" id="CAL1392142.1"/>
    </source>
</evidence>
<reference evidence="1 2" key="1">
    <citation type="submission" date="2024-04" db="EMBL/GenBank/DDBJ databases">
        <authorList>
            <person name="Fracassetti M."/>
        </authorList>
    </citation>
    <scope>NUCLEOTIDE SEQUENCE [LARGE SCALE GENOMIC DNA]</scope>
</reference>
<organism evidence="1 2">
    <name type="scientific">Linum trigynum</name>
    <dbReference type="NCBI Taxonomy" id="586398"/>
    <lineage>
        <taxon>Eukaryota</taxon>
        <taxon>Viridiplantae</taxon>
        <taxon>Streptophyta</taxon>
        <taxon>Embryophyta</taxon>
        <taxon>Tracheophyta</taxon>
        <taxon>Spermatophyta</taxon>
        <taxon>Magnoliopsida</taxon>
        <taxon>eudicotyledons</taxon>
        <taxon>Gunneridae</taxon>
        <taxon>Pentapetalae</taxon>
        <taxon>rosids</taxon>
        <taxon>fabids</taxon>
        <taxon>Malpighiales</taxon>
        <taxon>Linaceae</taxon>
        <taxon>Linum</taxon>
    </lineage>
</organism>
<evidence type="ECO:0000313" key="2">
    <source>
        <dbReference type="Proteomes" id="UP001497516"/>
    </source>
</evidence>
<dbReference type="EMBL" id="OZ034819">
    <property type="protein sequence ID" value="CAL1392142.1"/>
    <property type="molecule type" value="Genomic_DNA"/>
</dbReference>
<sequence>MEHSPSLPLSSPLSSPAKKLRNPRYLPNFFVSSNHLVVREPPLPPVMLSTTSFHGNKQRFDTPVRSVVLKWGRRQLLERSSSLDLGNRKR</sequence>
<gene>
    <name evidence="1" type="ORF">LTRI10_LOCUS32810</name>
</gene>
<dbReference type="Proteomes" id="UP001497516">
    <property type="component" value="Chromosome 6"/>
</dbReference>